<feature type="signal peptide" evidence="1">
    <location>
        <begin position="1"/>
        <end position="23"/>
    </location>
</feature>
<dbReference type="Proteomes" id="UP000035352">
    <property type="component" value="Chromosome"/>
</dbReference>
<sequence>MKRTPFVQCWPLALLLLTGPADAAITVYRDVQTYLAAVGGLHQLITFEGGPTPGIQVPGDRFSSEMTFESCAKPGPNCWQSSPTVTWFDNAIASPAQGTQARAVTGALLPSGDVHPTTTSLALGIYGNTTGASIGISFFGEFFDAVRLNGETGFFGIVSDVAFDAFEVGLSGPHDEVPPFFINGVAFPSPSGAPTLDWPAAPVPEPSTNLLLIAGAMMLLILHRVRRAFFNDGKI</sequence>
<keyword evidence="1" id="KW-0732">Signal</keyword>
<evidence type="ECO:0000313" key="2">
    <source>
        <dbReference type="EMBL" id="AKJ30120.1"/>
    </source>
</evidence>
<keyword evidence="3" id="KW-1185">Reference proteome</keyword>
<evidence type="ECO:0008006" key="4">
    <source>
        <dbReference type="Google" id="ProtNLM"/>
    </source>
</evidence>
<dbReference type="EMBL" id="CP011371">
    <property type="protein sequence ID" value="AKJ30120.1"/>
    <property type="molecule type" value="Genomic_DNA"/>
</dbReference>
<dbReference type="RefSeq" id="WP_047195564.1">
    <property type="nucleotide sequence ID" value="NZ_CP011371.1"/>
</dbReference>
<dbReference type="InterPro" id="IPR013424">
    <property type="entry name" value="Ice-binding_C"/>
</dbReference>
<dbReference type="KEGG" id="pbh:AAW51_3429"/>
<dbReference type="NCBIfam" id="TIGR02595">
    <property type="entry name" value="PEP_CTERM"/>
    <property type="match status" value="1"/>
</dbReference>
<organism evidence="2 3">
    <name type="scientific">Caldimonas brevitalea</name>
    <dbReference type="NCBI Taxonomy" id="413882"/>
    <lineage>
        <taxon>Bacteria</taxon>
        <taxon>Pseudomonadati</taxon>
        <taxon>Pseudomonadota</taxon>
        <taxon>Betaproteobacteria</taxon>
        <taxon>Burkholderiales</taxon>
        <taxon>Sphaerotilaceae</taxon>
        <taxon>Caldimonas</taxon>
    </lineage>
</organism>
<feature type="chain" id="PRO_5002551799" description="PEP-CTERM protein-sorting domain-containing protein" evidence="1">
    <location>
        <begin position="24"/>
        <end position="235"/>
    </location>
</feature>
<evidence type="ECO:0000256" key="1">
    <source>
        <dbReference type="SAM" id="SignalP"/>
    </source>
</evidence>
<protein>
    <recommendedName>
        <fullName evidence="4">PEP-CTERM protein-sorting domain-containing protein</fullName>
    </recommendedName>
</protein>
<reference evidence="2 3" key="1">
    <citation type="submission" date="2015-05" db="EMBL/GenBank/DDBJ databases">
        <authorList>
            <person name="Tang B."/>
            <person name="Yu Y."/>
        </authorList>
    </citation>
    <scope>NUCLEOTIDE SEQUENCE [LARGE SCALE GENOMIC DNA]</scope>
    <source>
        <strain evidence="2 3">DSM 7029</strain>
    </source>
</reference>
<proteinExistence type="predicted"/>
<evidence type="ECO:0000313" key="3">
    <source>
        <dbReference type="Proteomes" id="UP000035352"/>
    </source>
</evidence>
<dbReference type="AlphaFoldDB" id="A0A0G3BUB2"/>
<name>A0A0G3BUB2_9BURK</name>
<gene>
    <name evidence="2" type="ORF">AAW51_3429</name>
</gene>
<accession>A0A0G3BUB2</accession>